<reference evidence="2" key="1">
    <citation type="submission" date="2022-11" db="EMBL/GenBank/DDBJ databases">
        <authorList>
            <person name="Kikuchi T."/>
        </authorList>
    </citation>
    <scope>NUCLEOTIDE SEQUENCE</scope>
    <source>
        <strain evidence="2">PS1010</strain>
    </source>
</reference>
<evidence type="ECO:0000313" key="2">
    <source>
        <dbReference type="EMBL" id="CAI5439599.1"/>
    </source>
</evidence>
<dbReference type="EMBL" id="CANHGI010000001">
    <property type="protein sequence ID" value="CAI5439599.1"/>
    <property type="molecule type" value="Genomic_DNA"/>
</dbReference>
<organism evidence="2 3">
    <name type="scientific">Caenorhabditis angaria</name>
    <dbReference type="NCBI Taxonomy" id="860376"/>
    <lineage>
        <taxon>Eukaryota</taxon>
        <taxon>Metazoa</taxon>
        <taxon>Ecdysozoa</taxon>
        <taxon>Nematoda</taxon>
        <taxon>Chromadorea</taxon>
        <taxon>Rhabditida</taxon>
        <taxon>Rhabditina</taxon>
        <taxon>Rhabditomorpha</taxon>
        <taxon>Rhabditoidea</taxon>
        <taxon>Rhabditidae</taxon>
        <taxon>Peloderinae</taxon>
        <taxon>Caenorhabditis</taxon>
    </lineage>
</organism>
<accession>A0A9P1MXH6</accession>
<gene>
    <name evidence="2" type="ORF">CAMP_LOCUS2236</name>
</gene>
<keyword evidence="3" id="KW-1185">Reference proteome</keyword>
<dbReference type="Proteomes" id="UP001152747">
    <property type="component" value="Unassembled WGS sequence"/>
</dbReference>
<keyword evidence="1" id="KW-0732">Signal</keyword>
<evidence type="ECO:0000313" key="3">
    <source>
        <dbReference type="Proteomes" id="UP001152747"/>
    </source>
</evidence>
<proteinExistence type="predicted"/>
<dbReference type="AlphaFoldDB" id="A0A9P1MXH6"/>
<evidence type="ECO:0000256" key="1">
    <source>
        <dbReference type="SAM" id="SignalP"/>
    </source>
</evidence>
<protein>
    <submittedName>
        <fullName evidence="2">Uncharacterized protein</fullName>
    </submittedName>
</protein>
<feature type="chain" id="PRO_5040446582" evidence="1">
    <location>
        <begin position="17"/>
        <end position="117"/>
    </location>
</feature>
<comment type="caution">
    <text evidence="2">The sequence shown here is derived from an EMBL/GenBank/DDBJ whole genome shotgun (WGS) entry which is preliminary data.</text>
</comment>
<feature type="signal peptide" evidence="1">
    <location>
        <begin position="1"/>
        <end position="16"/>
    </location>
</feature>
<sequence length="117" mass="13501">MLTKLVIFSIFAGVLAAIKCPSDYPFNDDEQRFFNLIKNASITGAAIALEHLEQPYISDFAFARKLIEFEKYLEHYVQEERIYYQKGYNYLNETVARPASRCAENTVAFKRLSFAIA</sequence>
<name>A0A9P1MXH6_9PELO</name>